<reference evidence="2" key="1">
    <citation type="submission" date="2013-03" db="EMBL/GenBank/DDBJ databases">
        <title>The Genome Sequence of Anopheles dirus WRAIR2.</title>
        <authorList>
            <consortium name="The Broad Institute Genomics Platform"/>
            <person name="Neafsey D.E."/>
            <person name="Walton C."/>
            <person name="Walker B."/>
            <person name="Young S.K."/>
            <person name="Zeng Q."/>
            <person name="Gargeya S."/>
            <person name="Fitzgerald M."/>
            <person name="Haas B."/>
            <person name="Abouelleil A."/>
            <person name="Allen A.W."/>
            <person name="Alvarado L."/>
            <person name="Arachchi H.M."/>
            <person name="Berlin A.M."/>
            <person name="Chapman S.B."/>
            <person name="Gainer-Dewar J."/>
            <person name="Goldberg J."/>
            <person name="Griggs A."/>
            <person name="Gujja S."/>
            <person name="Hansen M."/>
            <person name="Howarth C."/>
            <person name="Imamovic A."/>
            <person name="Ireland A."/>
            <person name="Larimer J."/>
            <person name="McCowan C."/>
            <person name="Murphy C."/>
            <person name="Pearson M."/>
            <person name="Poon T.W."/>
            <person name="Priest M."/>
            <person name="Roberts A."/>
            <person name="Saif S."/>
            <person name="Shea T."/>
            <person name="Sisk P."/>
            <person name="Sykes S."/>
            <person name="Wortman J."/>
            <person name="Nusbaum C."/>
            <person name="Birren B."/>
        </authorList>
    </citation>
    <scope>NUCLEOTIDE SEQUENCE [LARGE SCALE GENOMIC DNA]</scope>
    <source>
        <strain evidence="2">WRAIR2</strain>
    </source>
</reference>
<protein>
    <submittedName>
        <fullName evidence="1">Uncharacterized protein</fullName>
    </submittedName>
</protein>
<dbReference type="AlphaFoldDB" id="A0A182NM27"/>
<dbReference type="STRING" id="7168.A0A182NM27"/>
<name>A0A182NM27_9DIPT</name>
<organism evidence="1 2">
    <name type="scientific">Anopheles dirus</name>
    <dbReference type="NCBI Taxonomy" id="7168"/>
    <lineage>
        <taxon>Eukaryota</taxon>
        <taxon>Metazoa</taxon>
        <taxon>Ecdysozoa</taxon>
        <taxon>Arthropoda</taxon>
        <taxon>Hexapoda</taxon>
        <taxon>Insecta</taxon>
        <taxon>Pterygota</taxon>
        <taxon>Neoptera</taxon>
        <taxon>Endopterygota</taxon>
        <taxon>Diptera</taxon>
        <taxon>Nematocera</taxon>
        <taxon>Culicoidea</taxon>
        <taxon>Culicidae</taxon>
        <taxon>Anophelinae</taxon>
        <taxon>Anopheles</taxon>
    </lineage>
</organism>
<reference evidence="1" key="2">
    <citation type="submission" date="2020-05" db="UniProtKB">
        <authorList>
            <consortium name="EnsemblMetazoa"/>
        </authorList>
    </citation>
    <scope>IDENTIFICATION</scope>
    <source>
        <strain evidence="1">WRAIR2</strain>
    </source>
</reference>
<dbReference type="EnsemblMetazoa" id="ADIR008709-RA">
    <property type="protein sequence ID" value="ADIR008709-PA"/>
    <property type="gene ID" value="ADIR008709"/>
</dbReference>
<accession>A0A182NM27</accession>
<evidence type="ECO:0000313" key="2">
    <source>
        <dbReference type="Proteomes" id="UP000075884"/>
    </source>
</evidence>
<proteinExistence type="predicted"/>
<dbReference type="Proteomes" id="UP000075884">
    <property type="component" value="Unassembled WGS sequence"/>
</dbReference>
<keyword evidence="2" id="KW-1185">Reference proteome</keyword>
<evidence type="ECO:0000313" key="1">
    <source>
        <dbReference type="EnsemblMetazoa" id="ADIR008709-PA"/>
    </source>
</evidence>
<sequence length="73" mass="8502">MAAAYDVFTDLQFYNELTDILLVFQSKISEFCVARKTEKEELMKVLMNESNYGERRILSTDEKCTTEPCSSFE</sequence>
<dbReference type="VEuPathDB" id="VectorBase:ADIR008709"/>